<evidence type="ECO:0000313" key="4">
    <source>
        <dbReference type="Proteomes" id="UP000275408"/>
    </source>
</evidence>
<gene>
    <name evidence="3" type="ORF">pdam_00010264</name>
</gene>
<comment type="caution">
    <text evidence="3">The sequence shown here is derived from an EMBL/GenBank/DDBJ whole genome shotgun (WGS) entry which is preliminary data.</text>
</comment>
<dbReference type="EMBL" id="RCHS01003326">
    <property type="protein sequence ID" value="RMX42647.1"/>
    <property type="molecule type" value="Genomic_DNA"/>
</dbReference>
<dbReference type="Gene3D" id="3.40.50.300">
    <property type="entry name" value="P-loop containing nucleotide triphosphate hydrolases"/>
    <property type="match status" value="1"/>
</dbReference>
<evidence type="ECO:0000256" key="2">
    <source>
        <dbReference type="SAM" id="MobiDB-lite"/>
    </source>
</evidence>
<protein>
    <submittedName>
        <fullName evidence="3">Uncharacterized protein</fullName>
    </submittedName>
</protein>
<dbReference type="OrthoDB" id="10543884at2759"/>
<organism evidence="3 4">
    <name type="scientific">Pocillopora damicornis</name>
    <name type="common">Cauliflower coral</name>
    <name type="synonym">Millepora damicornis</name>
    <dbReference type="NCBI Taxonomy" id="46731"/>
    <lineage>
        <taxon>Eukaryota</taxon>
        <taxon>Metazoa</taxon>
        <taxon>Cnidaria</taxon>
        <taxon>Anthozoa</taxon>
        <taxon>Hexacorallia</taxon>
        <taxon>Scleractinia</taxon>
        <taxon>Astrocoeniina</taxon>
        <taxon>Pocilloporidae</taxon>
        <taxon>Pocillopora</taxon>
    </lineage>
</organism>
<keyword evidence="1" id="KW-0175">Coiled coil</keyword>
<evidence type="ECO:0000313" key="3">
    <source>
        <dbReference type="EMBL" id="RMX42647.1"/>
    </source>
</evidence>
<accession>A0A3M6TMN2</accession>
<evidence type="ECO:0000256" key="1">
    <source>
        <dbReference type="SAM" id="Coils"/>
    </source>
</evidence>
<reference evidence="3 4" key="1">
    <citation type="journal article" date="2018" name="Sci. Rep.">
        <title>Comparative analysis of the Pocillopora damicornis genome highlights role of immune system in coral evolution.</title>
        <authorList>
            <person name="Cunning R."/>
            <person name="Bay R.A."/>
            <person name="Gillette P."/>
            <person name="Baker A.C."/>
            <person name="Traylor-Knowles N."/>
        </authorList>
    </citation>
    <scope>NUCLEOTIDE SEQUENCE [LARGE SCALE GENOMIC DNA]</scope>
    <source>
        <strain evidence="3">RSMAS</strain>
        <tissue evidence="3">Whole animal</tissue>
    </source>
</reference>
<dbReference type="InterPro" id="IPR027417">
    <property type="entry name" value="P-loop_NTPase"/>
</dbReference>
<keyword evidence="4" id="KW-1185">Reference proteome</keyword>
<name>A0A3M6TMN2_POCDA</name>
<sequence length="512" mass="56915">MNKNITEDIESVMESCSARNFDEEAGVTYRSAENYHEPLEASHGARIRANEAPREEEQLTRKIIHLETEINAKEKEITFLKEALFEKDKENSDLKEKLSQLQQSWKRNQLDFSKQLAAMDEKLQEARKTIDELKGGANVSVMRNTTKLEESQSELQFFNGKAYFDHQPSWFDTLSNNGGCLEIQNFPVTARELEAMKNVKSNSKPSTEVAQDCPELKCQPPFAPDGSFVRAEIKKNLSPPRRDEFNLITGCVGQSVNPFSRKTKRLDRPAQSPVNMFETPEVDKRTPPIQPRHPVSNITIRSSGTRIKSFSNKAEALDRPTIDCSAANIPRTEVPPVQLSGFPSNNITGSYGKRVNPFSKRAIGVTKPSHIPAARMFPAQTVRNSETISSNDAVFKNTVFNTTTQYSSGQINPLSALDCPAANTRGAENENNTPPVHLKGVPSNNITDNGVNPFSKRAKGLKRPPHTPTPNFAEVETVRNSPAIISNDAAFKNTGTPCEINPFSKKARGMIS</sequence>
<dbReference type="AlphaFoldDB" id="A0A3M6TMN2"/>
<dbReference type="Proteomes" id="UP000275408">
    <property type="component" value="Unassembled WGS sequence"/>
</dbReference>
<feature type="region of interest" description="Disordered" evidence="2">
    <location>
        <begin position="427"/>
        <end position="447"/>
    </location>
</feature>
<feature type="coiled-coil region" evidence="1">
    <location>
        <begin position="56"/>
        <end position="136"/>
    </location>
</feature>
<proteinExistence type="predicted"/>